<name>A0ABT7LI32_9BURK</name>
<accession>A0ABT7LI32</accession>
<gene>
    <name evidence="2" type="ORF">QRD43_11395</name>
</gene>
<evidence type="ECO:0000256" key="1">
    <source>
        <dbReference type="SAM" id="SignalP"/>
    </source>
</evidence>
<keyword evidence="1" id="KW-0732">Signal</keyword>
<dbReference type="Proteomes" id="UP001238603">
    <property type="component" value="Unassembled WGS sequence"/>
</dbReference>
<feature type="chain" id="PRO_5046587599" description="Autotransporter domain-containing protein" evidence="1">
    <location>
        <begin position="32"/>
        <end position="515"/>
    </location>
</feature>
<evidence type="ECO:0008006" key="4">
    <source>
        <dbReference type="Google" id="ProtNLM"/>
    </source>
</evidence>
<organism evidence="2 3">
    <name type="scientific">Roseateles subflavus</name>
    <dbReference type="NCBI Taxonomy" id="3053353"/>
    <lineage>
        <taxon>Bacteria</taxon>
        <taxon>Pseudomonadati</taxon>
        <taxon>Pseudomonadota</taxon>
        <taxon>Betaproteobacteria</taxon>
        <taxon>Burkholderiales</taxon>
        <taxon>Sphaerotilaceae</taxon>
        <taxon>Roseateles</taxon>
    </lineage>
</organism>
<dbReference type="EMBL" id="JASVDS010000003">
    <property type="protein sequence ID" value="MDL5032507.1"/>
    <property type="molecule type" value="Genomic_DNA"/>
</dbReference>
<keyword evidence="3" id="KW-1185">Reference proteome</keyword>
<evidence type="ECO:0000313" key="2">
    <source>
        <dbReference type="EMBL" id="MDL5032507.1"/>
    </source>
</evidence>
<dbReference type="RefSeq" id="WP_285982607.1">
    <property type="nucleotide sequence ID" value="NZ_JASVDS010000003.1"/>
</dbReference>
<reference evidence="2 3" key="1">
    <citation type="submission" date="2023-06" db="EMBL/GenBank/DDBJ databases">
        <title>Pelomonas sp. APW6 16S ribosomal RNA gene genome sequencing and assembly.</title>
        <authorList>
            <person name="Woo H."/>
        </authorList>
    </citation>
    <scope>NUCLEOTIDE SEQUENCE [LARGE SCALE GENOMIC DNA]</scope>
    <source>
        <strain evidence="2 3">APW6</strain>
    </source>
</reference>
<sequence length="515" mass="53926">MFAPRLPLDSLLPRLLCLSLVAAFSSSHAQAADPAPWVPSAARPLNWEMSWTPLRTKEGGRMALAGGSALLAVNEDWGLGPTVYASAKGNYGGIFMLGITGQRRWRLGANTHLAAGLFVGGGGGLSSDVLRFGGGLMWRPELSIRTEAGPWYSGLGISRVMVPGGNIADTQISFMIGRQSMFHSFDPSAGGHVGTSGDRGGLGFDEMSLTAGGYAPSKSIRRRSGSTMDRKVGLAGASLRQYISPSAWWGLEAAGGAKGGADGYMEVLANLGQDWGLGSTGLRVGAQAALGLAGGGDVDTGSGWLMKVGPTLRWQSASGWGWRVDAGWAQSRGAFHAPYARFSLDMPLEPVLRRQQPGALQTGTVEEQGWLVSVQRVRQVPFKDGSRQDMTQMGLIMTRGLGDHLYGLAQAGTAVQGKAGAYAYGLLGAGLRTQPFGDGRWRVGAEVLAGAGGGGGVQLGGGALRQTEIWAQWQGQGDLNRLRLRAGLGQWGSLRGRGGDSTQLNLAVGYAWGNL</sequence>
<feature type="signal peptide" evidence="1">
    <location>
        <begin position="1"/>
        <end position="31"/>
    </location>
</feature>
<comment type="caution">
    <text evidence="2">The sequence shown here is derived from an EMBL/GenBank/DDBJ whole genome shotgun (WGS) entry which is preliminary data.</text>
</comment>
<evidence type="ECO:0000313" key="3">
    <source>
        <dbReference type="Proteomes" id="UP001238603"/>
    </source>
</evidence>
<protein>
    <recommendedName>
        <fullName evidence="4">Autotransporter domain-containing protein</fullName>
    </recommendedName>
</protein>
<proteinExistence type="predicted"/>